<name>A0A858SR43_9RHOB</name>
<evidence type="ECO:0000256" key="1">
    <source>
        <dbReference type="SAM" id="MobiDB-lite"/>
    </source>
</evidence>
<proteinExistence type="predicted"/>
<protein>
    <submittedName>
        <fullName evidence="2">Uncharacterized protein</fullName>
    </submittedName>
</protein>
<gene>
    <name evidence="2" type="ORF">G3256_03795</name>
</gene>
<keyword evidence="3" id="KW-1185">Reference proteome</keyword>
<organism evidence="2 3">
    <name type="scientific">Roseobacter ponti</name>
    <dbReference type="NCBI Taxonomy" id="1891787"/>
    <lineage>
        <taxon>Bacteria</taxon>
        <taxon>Pseudomonadati</taxon>
        <taxon>Pseudomonadota</taxon>
        <taxon>Alphaproteobacteria</taxon>
        <taxon>Rhodobacterales</taxon>
        <taxon>Roseobacteraceae</taxon>
        <taxon>Roseobacter</taxon>
    </lineage>
</organism>
<evidence type="ECO:0000313" key="2">
    <source>
        <dbReference type="EMBL" id="QJF50348.1"/>
    </source>
</evidence>
<dbReference type="Proteomes" id="UP000503308">
    <property type="component" value="Chromosome"/>
</dbReference>
<feature type="region of interest" description="Disordered" evidence="1">
    <location>
        <begin position="114"/>
        <end position="139"/>
    </location>
</feature>
<dbReference type="EMBL" id="CP048788">
    <property type="protein sequence ID" value="QJF50348.1"/>
    <property type="molecule type" value="Genomic_DNA"/>
</dbReference>
<dbReference type="AlphaFoldDB" id="A0A858SR43"/>
<dbReference type="KEGG" id="rpon:G3256_03795"/>
<dbReference type="RefSeq" id="WP_169639564.1">
    <property type="nucleotide sequence ID" value="NZ_CP048788.1"/>
</dbReference>
<evidence type="ECO:0000313" key="3">
    <source>
        <dbReference type="Proteomes" id="UP000503308"/>
    </source>
</evidence>
<sequence length="139" mass="14806">MNIAVSRPYQMVPFSRSGRYIPADPRHNAAGVPGDTCPRGVTCIRVSKSDLDVSCSAVLAEKQSASGGQIIVKGQPRCVIIYDALQASGGKHLSFYRLCEIGIGIGIGEFGRHQKGPNTSRAQGIHAADKKQRTSVSKP</sequence>
<accession>A0A858SR43</accession>
<reference evidence="2 3" key="1">
    <citation type="submission" date="2020-02" db="EMBL/GenBank/DDBJ databases">
        <title>Genome sequence of Roseobacter ponti.</title>
        <authorList>
            <person name="Hollensteiner J."/>
            <person name="Schneider D."/>
            <person name="Poehlein A."/>
            <person name="Daniel R."/>
        </authorList>
    </citation>
    <scope>NUCLEOTIDE SEQUENCE [LARGE SCALE GENOMIC DNA]</scope>
    <source>
        <strain evidence="2 3">DSM 106830</strain>
    </source>
</reference>